<gene>
    <name evidence="3" type="ORF">CRE_27420</name>
</gene>
<dbReference type="InParanoid" id="E3LNI3"/>
<reference evidence="3" key="1">
    <citation type="submission" date="2007-07" db="EMBL/GenBank/DDBJ databases">
        <title>PCAP assembly of the Caenorhabditis remanei genome.</title>
        <authorList>
            <consortium name="The Caenorhabditis remanei Sequencing Consortium"/>
            <person name="Wilson R.K."/>
        </authorList>
    </citation>
    <scope>NUCLEOTIDE SEQUENCE [LARGE SCALE GENOMIC DNA]</scope>
    <source>
        <strain evidence="3">PB4641</strain>
    </source>
</reference>
<organism evidence="4">
    <name type="scientific">Caenorhabditis remanei</name>
    <name type="common">Caenorhabditis vulgaris</name>
    <dbReference type="NCBI Taxonomy" id="31234"/>
    <lineage>
        <taxon>Eukaryota</taxon>
        <taxon>Metazoa</taxon>
        <taxon>Ecdysozoa</taxon>
        <taxon>Nematoda</taxon>
        <taxon>Chromadorea</taxon>
        <taxon>Rhabditida</taxon>
        <taxon>Rhabditina</taxon>
        <taxon>Rhabditomorpha</taxon>
        <taxon>Rhabditoidea</taxon>
        <taxon>Rhabditidae</taxon>
        <taxon>Peloderinae</taxon>
        <taxon>Caenorhabditis</taxon>
    </lineage>
</organism>
<proteinExistence type="predicted"/>
<name>E3LNI3_CAERE</name>
<dbReference type="Proteomes" id="UP000008281">
    <property type="component" value="Unassembled WGS sequence"/>
</dbReference>
<keyword evidence="4" id="KW-1185">Reference proteome</keyword>
<dbReference type="OMA" id="LMTTKGR"/>
<feature type="coiled-coil region" evidence="1">
    <location>
        <begin position="205"/>
        <end position="329"/>
    </location>
</feature>
<evidence type="ECO:0000256" key="2">
    <source>
        <dbReference type="SAM" id="MobiDB-lite"/>
    </source>
</evidence>
<dbReference type="OrthoDB" id="5852688at2759"/>
<dbReference type="STRING" id="31234.E3LNI3"/>
<accession>E3LNI3</accession>
<sequence>MASESESSYFLGTLNYYYNLLLMTTKGRCIVVTVLVTAGSILLYRWRNENNKKQITPEVQKVPLRLPPTPVFPDDLNELHRKMREEREREERQYEEERNLKLSRRNEEKRARTERSILEITVNDREDELNFMRKKYEIEERMRKLKEEKRNDQLVKDKKGGTFLRFPTYNFIFRSREIHRRNVAELDNKFHENQDIFEKQESLRKEEILEQEERFERRRREIEEQLERDLEEMRRRNQQRRNEMDEQLRQIRMILQMKLWNEVIESNWTKRLNSLRSSNQDIEKLYSQMTRNQDRQLLKSQTNSLLAAVDHQKTLMENEKNEMDRMYREYGKSFLLVIKDSVDDVSSQCDRTLYVLKHEPSNSAKIDECVAALSKITMSIPTLAELKSQWKDGMV</sequence>
<evidence type="ECO:0000313" key="4">
    <source>
        <dbReference type="Proteomes" id="UP000008281"/>
    </source>
</evidence>
<keyword evidence="1" id="KW-0175">Coiled coil</keyword>
<dbReference type="FunCoup" id="E3LNI3">
    <property type="interactions" value="1"/>
</dbReference>
<feature type="region of interest" description="Disordered" evidence="2">
    <location>
        <begin position="86"/>
        <end position="106"/>
    </location>
</feature>
<protein>
    <submittedName>
        <fullName evidence="3">Uncharacterized protein</fullName>
    </submittedName>
</protein>
<dbReference type="HOGENOM" id="CLU_680139_0_0_1"/>
<dbReference type="AlphaFoldDB" id="E3LNI3"/>
<dbReference type="EMBL" id="DS268412">
    <property type="protein sequence ID" value="EFP05377.1"/>
    <property type="molecule type" value="Genomic_DNA"/>
</dbReference>
<evidence type="ECO:0000313" key="3">
    <source>
        <dbReference type="EMBL" id="EFP05377.1"/>
    </source>
</evidence>
<dbReference type="eggNOG" id="ENOG502THKH">
    <property type="taxonomic scope" value="Eukaryota"/>
</dbReference>
<evidence type="ECO:0000256" key="1">
    <source>
        <dbReference type="SAM" id="Coils"/>
    </source>
</evidence>